<sequence length="86" mass="9373">MASSSSPMPKSSSVSGNADEEGKQELQGKIRGHEVAITELEHLQPSRAVYQKSGNIFFSRSIQTAIASEQKQLDLAKARLQKMNAI</sequence>
<organism evidence="3 4">
    <name type="scientific">Ensete ventricosum</name>
    <name type="common">Abyssinian banana</name>
    <name type="synonym">Musa ensete</name>
    <dbReference type="NCBI Taxonomy" id="4639"/>
    <lineage>
        <taxon>Eukaryota</taxon>
        <taxon>Viridiplantae</taxon>
        <taxon>Streptophyta</taxon>
        <taxon>Embryophyta</taxon>
        <taxon>Tracheophyta</taxon>
        <taxon>Spermatophyta</taxon>
        <taxon>Magnoliopsida</taxon>
        <taxon>Liliopsida</taxon>
        <taxon>Zingiberales</taxon>
        <taxon>Musaceae</taxon>
        <taxon>Ensete</taxon>
    </lineage>
</organism>
<dbReference type="GO" id="GO:0051082">
    <property type="term" value="F:unfolded protein binding"/>
    <property type="evidence" value="ECO:0007669"/>
    <property type="project" value="InterPro"/>
</dbReference>
<dbReference type="AlphaFoldDB" id="A0AAV8QRC2"/>
<comment type="caution">
    <text evidence="3">The sequence shown here is derived from an EMBL/GenBank/DDBJ whole genome shotgun (WGS) entry which is preliminary data.</text>
</comment>
<dbReference type="Gene3D" id="1.10.287.370">
    <property type="match status" value="1"/>
</dbReference>
<evidence type="ECO:0000313" key="4">
    <source>
        <dbReference type="Proteomes" id="UP001222027"/>
    </source>
</evidence>
<evidence type="ECO:0000256" key="1">
    <source>
        <dbReference type="ARBA" id="ARBA00008045"/>
    </source>
</evidence>
<dbReference type="SUPFAM" id="SSF46579">
    <property type="entry name" value="Prefoldin"/>
    <property type="match status" value="1"/>
</dbReference>
<dbReference type="EMBL" id="JAQQAF010000006">
    <property type="protein sequence ID" value="KAJ8477429.1"/>
    <property type="molecule type" value="Genomic_DNA"/>
</dbReference>
<dbReference type="Pfam" id="PF01920">
    <property type="entry name" value="Prefoldin_2"/>
    <property type="match status" value="1"/>
</dbReference>
<accession>A0AAV8QRC2</accession>
<feature type="compositionally biased region" description="Low complexity" evidence="2">
    <location>
        <begin position="1"/>
        <end position="15"/>
    </location>
</feature>
<dbReference type="GO" id="GO:0009409">
    <property type="term" value="P:response to cold"/>
    <property type="evidence" value="ECO:0007669"/>
    <property type="project" value="UniProtKB-ARBA"/>
</dbReference>
<proteinExistence type="inferred from homology"/>
<feature type="compositionally biased region" description="Basic and acidic residues" evidence="2">
    <location>
        <begin position="20"/>
        <end position="30"/>
    </location>
</feature>
<dbReference type="InterPro" id="IPR002777">
    <property type="entry name" value="PFD_beta-like"/>
</dbReference>
<name>A0AAV8QRC2_ENSVE</name>
<feature type="region of interest" description="Disordered" evidence="2">
    <location>
        <begin position="1"/>
        <end position="30"/>
    </location>
</feature>
<dbReference type="GO" id="GO:0016272">
    <property type="term" value="C:prefoldin complex"/>
    <property type="evidence" value="ECO:0007669"/>
    <property type="project" value="InterPro"/>
</dbReference>
<evidence type="ECO:0000313" key="3">
    <source>
        <dbReference type="EMBL" id="KAJ8477429.1"/>
    </source>
</evidence>
<dbReference type="InterPro" id="IPR009053">
    <property type="entry name" value="Prefoldin"/>
</dbReference>
<protein>
    <submittedName>
        <fullName evidence="3">Uncharacterized protein</fullName>
    </submittedName>
</protein>
<reference evidence="3 4" key="1">
    <citation type="submission" date="2022-12" db="EMBL/GenBank/DDBJ databases">
        <title>Chromosome-scale assembly of the Ensete ventricosum genome.</title>
        <authorList>
            <person name="Dussert Y."/>
            <person name="Stocks J."/>
            <person name="Wendawek A."/>
            <person name="Woldeyes F."/>
            <person name="Nichols R.A."/>
            <person name="Borrell J.S."/>
        </authorList>
    </citation>
    <scope>NUCLEOTIDE SEQUENCE [LARGE SCALE GENOMIC DNA]</scope>
    <source>
        <strain evidence="4">cv. Maze</strain>
        <tissue evidence="3">Seeds</tissue>
    </source>
</reference>
<gene>
    <name evidence="3" type="ORF">OPV22_021156</name>
</gene>
<keyword evidence="4" id="KW-1185">Reference proteome</keyword>
<evidence type="ECO:0000256" key="2">
    <source>
        <dbReference type="SAM" id="MobiDB-lite"/>
    </source>
</evidence>
<dbReference type="Proteomes" id="UP001222027">
    <property type="component" value="Unassembled WGS sequence"/>
</dbReference>
<comment type="similarity">
    <text evidence="1">Belongs to the prefoldin subunit beta family.</text>
</comment>
<dbReference type="GO" id="GO:0006457">
    <property type="term" value="P:protein folding"/>
    <property type="evidence" value="ECO:0007669"/>
    <property type="project" value="InterPro"/>
</dbReference>